<evidence type="ECO:0000313" key="8">
    <source>
        <dbReference type="Proteomes" id="UP000693941"/>
    </source>
</evidence>
<evidence type="ECO:0000256" key="5">
    <source>
        <dbReference type="SAM" id="Phobius"/>
    </source>
</evidence>
<dbReference type="GO" id="GO:0140359">
    <property type="term" value="F:ABC-type transporter activity"/>
    <property type="evidence" value="ECO:0007669"/>
    <property type="project" value="InterPro"/>
</dbReference>
<gene>
    <name evidence="7" type="ORF">J5U21_00514</name>
</gene>
<dbReference type="GeneID" id="65559063"/>
<accession>A0A8F5BT52</accession>
<evidence type="ECO:0000313" key="7">
    <source>
        <dbReference type="EMBL" id="QXJ30865.1"/>
    </source>
</evidence>
<feature type="transmembrane region" description="Helical" evidence="5">
    <location>
        <begin position="136"/>
        <end position="161"/>
    </location>
</feature>
<feature type="transmembrane region" description="Helical" evidence="5">
    <location>
        <begin position="60"/>
        <end position="83"/>
    </location>
</feature>
<keyword evidence="3 5" id="KW-1133">Transmembrane helix</keyword>
<dbReference type="EMBL" id="CP077715">
    <property type="protein sequence ID" value="QXJ30865.1"/>
    <property type="molecule type" value="Genomic_DNA"/>
</dbReference>
<comment type="subcellular location">
    <subcellularLocation>
        <location evidence="1">Membrane</location>
        <topology evidence="1">Multi-pass membrane protein</topology>
    </subcellularLocation>
</comment>
<dbReference type="AlphaFoldDB" id="A0A8F5BT52"/>
<feature type="domain" description="ABC-2 type transporter transmembrane" evidence="6">
    <location>
        <begin position="10"/>
        <end position="184"/>
    </location>
</feature>
<proteinExistence type="predicted"/>
<dbReference type="Pfam" id="PF01061">
    <property type="entry name" value="ABC2_membrane"/>
    <property type="match status" value="1"/>
</dbReference>
<organism evidence="7 8">
    <name type="scientific">Saccharolobus shibatae</name>
    <dbReference type="NCBI Taxonomy" id="2286"/>
    <lineage>
        <taxon>Archaea</taxon>
        <taxon>Thermoproteota</taxon>
        <taxon>Thermoprotei</taxon>
        <taxon>Sulfolobales</taxon>
        <taxon>Sulfolobaceae</taxon>
        <taxon>Saccharolobus</taxon>
    </lineage>
</organism>
<dbReference type="PANTHER" id="PTHR43229">
    <property type="entry name" value="NODULATION PROTEIN J"/>
    <property type="match status" value="1"/>
</dbReference>
<feature type="transmembrane region" description="Helical" evidence="5">
    <location>
        <begin position="26"/>
        <end position="48"/>
    </location>
</feature>
<evidence type="ECO:0000256" key="4">
    <source>
        <dbReference type="ARBA" id="ARBA00023136"/>
    </source>
</evidence>
<reference evidence="7" key="1">
    <citation type="journal article" date="2021" name="Environ. Microbiol.">
        <title>New insights into the diversity and evolution of the archaeal mobilome from three complete genomes of Saccharolobus shibatae.</title>
        <authorList>
            <person name="Medvedeva S."/>
            <person name="Brandt D."/>
            <person name="Cvirkaite-Krupovic V."/>
            <person name="Liu Y."/>
            <person name="Severinov K."/>
            <person name="Ishino S."/>
            <person name="Ishino Y."/>
            <person name="Prangishvili D."/>
            <person name="Kalinowski J."/>
            <person name="Krupovic M."/>
        </authorList>
    </citation>
    <scope>NUCLEOTIDE SEQUENCE</scope>
    <source>
        <strain evidence="7">BEU9</strain>
    </source>
</reference>
<dbReference type="RefSeq" id="WP_218261072.1">
    <property type="nucleotide sequence ID" value="NZ_CP077715.1"/>
</dbReference>
<evidence type="ECO:0000256" key="2">
    <source>
        <dbReference type="ARBA" id="ARBA00022692"/>
    </source>
</evidence>
<protein>
    <submittedName>
        <fullName evidence="7">Efflux ABC transporter, permease protein</fullName>
    </submittedName>
</protein>
<dbReference type="PANTHER" id="PTHR43229:SF2">
    <property type="entry name" value="NODULATION PROTEIN J"/>
    <property type="match status" value="1"/>
</dbReference>
<dbReference type="Proteomes" id="UP000693941">
    <property type="component" value="Chromosome"/>
</dbReference>
<keyword evidence="4 5" id="KW-0472">Membrane</keyword>
<keyword evidence="2 5" id="KW-0812">Transmembrane</keyword>
<dbReference type="InterPro" id="IPR013525">
    <property type="entry name" value="ABC2_TM"/>
</dbReference>
<feature type="transmembrane region" description="Helical" evidence="5">
    <location>
        <begin position="104"/>
        <end position="130"/>
    </location>
</feature>
<evidence type="ECO:0000256" key="1">
    <source>
        <dbReference type="ARBA" id="ARBA00004141"/>
    </source>
</evidence>
<dbReference type="InterPro" id="IPR051784">
    <property type="entry name" value="Nod_factor_ABC_transporter"/>
</dbReference>
<evidence type="ECO:0000256" key="3">
    <source>
        <dbReference type="ARBA" id="ARBA00022989"/>
    </source>
</evidence>
<name>A0A8F5BT52_9CREN</name>
<evidence type="ECO:0000259" key="6">
    <source>
        <dbReference type="Pfam" id="PF01061"/>
    </source>
</evidence>
<dbReference type="GO" id="GO:0016020">
    <property type="term" value="C:membrane"/>
    <property type="evidence" value="ECO:0007669"/>
    <property type="project" value="UniProtKB-SubCell"/>
</dbReference>
<sequence>MVNVISYMATMLELELRKLKNDRMELYTRAIQPMLWLVLYGTVISRIRAIPTGGIPYIDYITPAIIIQSSTFISIFYGLTLVWERESGILKKLITTPLPRYSIVIGRSFASGVRSLFQILIITIIALLLGVKFYNVFYFIIASLIIFFVSSGFASLSVVIASFMKTRERFMGIGQAITCPYSLLVMGCIP</sequence>